<sequence>MKSVADIALSFLSALALWEIRIARMAARYEGRRASARLADELGELRRTTARLAIIATEMSCPPDPEAAREALRRLLTRLRLTGALPWSDAVEILNEVAEATPAPRN</sequence>
<gene>
    <name evidence="1" type="ORF">DKG74_20855</name>
</gene>
<accession>A0A317DUK8</accession>
<dbReference type="Proteomes" id="UP000245461">
    <property type="component" value="Unassembled WGS sequence"/>
</dbReference>
<evidence type="ECO:0000313" key="2">
    <source>
        <dbReference type="Proteomes" id="UP000245461"/>
    </source>
</evidence>
<dbReference type="AlphaFoldDB" id="A0A317DUK8"/>
<name>A0A317DUK8_9PROT</name>
<reference evidence="1 2" key="1">
    <citation type="submission" date="2018-05" db="EMBL/GenBank/DDBJ databases">
        <title>Zavarzinia sp. HR-AS.</title>
        <authorList>
            <person name="Lee Y."/>
            <person name="Jeon C.O."/>
        </authorList>
    </citation>
    <scope>NUCLEOTIDE SEQUENCE [LARGE SCALE GENOMIC DNA]</scope>
    <source>
        <strain evidence="1 2">HR-AS</strain>
    </source>
</reference>
<dbReference type="RefSeq" id="WP_109908111.1">
    <property type="nucleotide sequence ID" value="NZ_QGLE01000022.1"/>
</dbReference>
<protein>
    <submittedName>
        <fullName evidence="1">Uncharacterized protein</fullName>
    </submittedName>
</protein>
<organism evidence="1 2">
    <name type="scientific">Zavarzinia aquatilis</name>
    <dbReference type="NCBI Taxonomy" id="2211142"/>
    <lineage>
        <taxon>Bacteria</taxon>
        <taxon>Pseudomonadati</taxon>
        <taxon>Pseudomonadota</taxon>
        <taxon>Alphaproteobacteria</taxon>
        <taxon>Rhodospirillales</taxon>
        <taxon>Zavarziniaceae</taxon>
        <taxon>Zavarzinia</taxon>
    </lineage>
</organism>
<comment type="caution">
    <text evidence="1">The sequence shown here is derived from an EMBL/GenBank/DDBJ whole genome shotgun (WGS) entry which is preliminary data.</text>
</comment>
<dbReference type="EMBL" id="QGLE01000022">
    <property type="protein sequence ID" value="PWR17660.1"/>
    <property type="molecule type" value="Genomic_DNA"/>
</dbReference>
<proteinExistence type="predicted"/>
<evidence type="ECO:0000313" key="1">
    <source>
        <dbReference type="EMBL" id="PWR17660.1"/>
    </source>
</evidence>
<keyword evidence="2" id="KW-1185">Reference proteome</keyword>